<reference evidence="2" key="1">
    <citation type="submission" date="2021-01" db="EMBL/GenBank/DDBJ databases">
        <authorList>
            <person name="Corre E."/>
            <person name="Pelletier E."/>
            <person name="Niang G."/>
            <person name="Scheremetjew M."/>
            <person name="Finn R."/>
            <person name="Kale V."/>
            <person name="Holt S."/>
            <person name="Cochrane G."/>
            <person name="Meng A."/>
            <person name="Brown T."/>
            <person name="Cohen L."/>
        </authorList>
    </citation>
    <scope>NUCLEOTIDE SEQUENCE</scope>
    <source>
        <strain evidence="2">CCAP 1951/1</strain>
    </source>
</reference>
<keyword evidence="1" id="KW-0963">Cytoplasm</keyword>
<dbReference type="InterPro" id="IPR001372">
    <property type="entry name" value="Dynein_light_chain_typ-1/2"/>
</dbReference>
<dbReference type="GO" id="GO:0005868">
    <property type="term" value="C:cytoplasmic dynein complex"/>
    <property type="evidence" value="ECO:0007669"/>
    <property type="project" value="TreeGrafter"/>
</dbReference>
<gene>
    <name evidence="2" type="ORF">NDES1114_LOCUS22388</name>
</gene>
<comment type="similarity">
    <text evidence="1">Belongs to the dynein light chain family.</text>
</comment>
<dbReference type="AlphaFoldDB" id="A0A7S1MG84"/>
<keyword evidence="1" id="KW-0206">Cytoskeleton</keyword>
<dbReference type="PANTHER" id="PTHR11886:SF60">
    <property type="entry name" value="DYNEIN LIGHT CHAIN"/>
    <property type="match status" value="1"/>
</dbReference>
<dbReference type="GO" id="GO:0045505">
    <property type="term" value="F:dynein intermediate chain binding"/>
    <property type="evidence" value="ECO:0007669"/>
    <property type="project" value="TreeGrafter"/>
</dbReference>
<dbReference type="GO" id="GO:0005874">
    <property type="term" value="C:microtubule"/>
    <property type="evidence" value="ECO:0007669"/>
    <property type="project" value="UniProtKB-KW"/>
</dbReference>
<comment type="subcellular location">
    <subcellularLocation>
        <location evidence="1">Cytoplasm</location>
        <location evidence="1">Cytoskeleton</location>
    </subcellularLocation>
</comment>
<dbReference type="InterPro" id="IPR037177">
    <property type="entry name" value="DLC_sf"/>
</dbReference>
<protein>
    <recommendedName>
        <fullName evidence="1">Dynein light chain</fullName>
    </recommendedName>
</protein>
<organism evidence="2">
    <name type="scientific">Neobodo designis</name>
    <name type="common">Flagellated protozoan</name>
    <name type="synonym">Bodo designis</name>
    <dbReference type="NCBI Taxonomy" id="312471"/>
    <lineage>
        <taxon>Eukaryota</taxon>
        <taxon>Discoba</taxon>
        <taxon>Euglenozoa</taxon>
        <taxon>Kinetoplastea</taxon>
        <taxon>Metakinetoplastina</taxon>
        <taxon>Neobodonida</taxon>
        <taxon>Neobodo</taxon>
    </lineage>
</organism>
<dbReference type="Gene3D" id="3.30.740.10">
    <property type="entry name" value="Protein Inhibitor Of Neuronal Nitric Oxide Synthase"/>
    <property type="match status" value="1"/>
</dbReference>
<keyword evidence="1" id="KW-0243">Dynein</keyword>
<proteinExistence type="inferred from homology"/>
<dbReference type="SMART" id="SM01375">
    <property type="entry name" value="Dynein_light"/>
    <property type="match status" value="1"/>
</dbReference>
<dbReference type="CDD" id="cd21450">
    <property type="entry name" value="DLC-like_DYNLL1-like"/>
    <property type="match status" value="1"/>
</dbReference>
<keyword evidence="1" id="KW-0505">Motor protein</keyword>
<evidence type="ECO:0000256" key="1">
    <source>
        <dbReference type="RuleBase" id="RU365010"/>
    </source>
</evidence>
<sequence length="121" mass="13593">MADEEEILEGEEVQRKKERTIRRELIKDCDADSELAKQIMEIANIAMDDIPDGKQKDWAQAVKAALDKEKGGTWHVITGAHFGGNVTNDTGTLVNFKLNDTWFLVFRSGPPEKEPAEGEQH</sequence>
<keyword evidence="1" id="KW-0493">Microtubule</keyword>
<dbReference type="GO" id="GO:0007017">
    <property type="term" value="P:microtubule-based process"/>
    <property type="evidence" value="ECO:0007669"/>
    <property type="project" value="InterPro"/>
</dbReference>
<dbReference type="EMBL" id="HBGF01033443">
    <property type="protein sequence ID" value="CAD9130836.1"/>
    <property type="molecule type" value="Transcribed_RNA"/>
</dbReference>
<name>A0A7S1MG84_NEODS</name>
<dbReference type="Pfam" id="PF01221">
    <property type="entry name" value="Dynein_light"/>
    <property type="match status" value="1"/>
</dbReference>
<dbReference type="PANTHER" id="PTHR11886">
    <property type="entry name" value="DYNEIN LIGHT CHAIN"/>
    <property type="match status" value="1"/>
</dbReference>
<accession>A0A7S1MG84</accession>
<evidence type="ECO:0000313" key="2">
    <source>
        <dbReference type="EMBL" id="CAD9130836.1"/>
    </source>
</evidence>
<dbReference type="SUPFAM" id="SSF54648">
    <property type="entry name" value="DLC"/>
    <property type="match status" value="1"/>
</dbReference>